<dbReference type="PATRIC" id="fig|1217705.3.peg.678"/>
<dbReference type="STRING" id="1217705.F900_00712"/>
<protein>
    <recommendedName>
        <fullName evidence="3">Bacteriophage protein</fullName>
    </recommendedName>
</protein>
<evidence type="ECO:0008006" key="3">
    <source>
        <dbReference type="Google" id="ProtNLM"/>
    </source>
</evidence>
<dbReference type="AlphaFoldDB" id="N9M530"/>
<name>N9M530_9GAMM</name>
<evidence type="ECO:0000313" key="2">
    <source>
        <dbReference type="Proteomes" id="UP000013248"/>
    </source>
</evidence>
<proteinExistence type="predicted"/>
<evidence type="ECO:0000313" key="1">
    <source>
        <dbReference type="EMBL" id="ENX03618.1"/>
    </source>
</evidence>
<dbReference type="HOGENOM" id="CLU_160613_0_0_6"/>
<reference evidence="1 2" key="1">
    <citation type="submission" date="2013-02" db="EMBL/GenBank/DDBJ databases">
        <title>The Genome Sequence of Acinetobacter sp. ANC 3862.</title>
        <authorList>
            <consortium name="The Broad Institute Genome Sequencing Platform"/>
            <consortium name="The Broad Institute Genome Sequencing Center for Infectious Disease"/>
            <person name="Cerqueira G."/>
            <person name="Feldgarden M."/>
            <person name="Courvalin P."/>
            <person name="Perichon B."/>
            <person name="Grillot-Courvalin C."/>
            <person name="Clermont D."/>
            <person name="Rocha E."/>
            <person name="Yoon E.-J."/>
            <person name="Nemec A."/>
            <person name="Walker B."/>
            <person name="Young S.K."/>
            <person name="Zeng Q."/>
            <person name="Gargeya S."/>
            <person name="Fitzgerald M."/>
            <person name="Haas B."/>
            <person name="Abouelleil A."/>
            <person name="Alvarado L."/>
            <person name="Arachchi H.M."/>
            <person name="Berlin A.M."/>
            <person name="Chapman S.B."/>
            <person name="Dewar J."/>
            <person name="Goldberg J."/>
            <person name="Griggs A."/>
            <person name="Gujja S."/>
            <person name="Hansen M."/>
            <person name="Howarth C."/>
            <person name="Imamovic A."/>
            <person name="Larimer J."/>
            <person name="McCowan C."/>
            <person name="Murphy C."/>
            <person name="Neiman D."/>
            <person name="Pearson M."/>
            <person name="Priest M."/>
            <person name="Roberts A."/>
            <person name="Saif S."/>
            <person name="Shea T."/>
            <person name="Sisk P."/>
            <person name="Sykes S."/>
            <person name="Wortman J."/>
            <person name="Nusbaum C."/>
            <person name="Birren B."/>
        </authorList>
    </citation>
    <scope>NUCLEOTIDE SEQUENCE [LARGE SCALE GENOMIC DNA]</scope>
    <source>
        <strain evidence="1 2">ANC 3862</strain>
    </source>
</reference>
<accession>N9M530</accession>
<organism evidence="1 2">
    <name type="scientific">Acinetobacter modestus</name>
    <dbReference type="NCBI Taxonomy" id="1776740"/>
    <lineage>
        <taxon>Bacteria</taxon>
        <taxon>Pseudomonadati</taxon>
        <taxon>Pseudomonadota</taxon>
        <taxon>Gammaproteobacteria</taxon>
        <taxon>Moraxellales</taxon>
        <taxon>Moraxellaceae</taxon>
        <taxon>Acinetobacter</taxon>
    </lineage>
</organism>
<dbReference type="eggNOG" id="ENOG5032U9X">
    <property type="taxonomic scope" value="Bacteria"/>
</dbReference>
<dbReference type="EMBL" id="APRP01000011">
    <property type="protein sequence ID" value="ENX03618.1"/>
    <property type="molecule type" value="Genomic_DNA"/>
</dbReference>
<comment type="caution">
    <text evidence="1">The sequence shown here is derived from an EMBL/GenBank/DDBJ whole genome shotgun (WGS) entry which is preliminary data.</text>
</comment>
<dbReference type="Proteomes" id="UP000013248">
    <property type="component" value="Unassembled WGS sequence"/>
</dbReference>
<gene>
    <name evidence="1" type="ORF">F900_00712</name>
</gene>
<sequence length="109" mass="12035">MDKNIICIRKTQVVNEKGRAENKECKIKFSGVVTSNDGTNINRRPDGSLVSGAINIVTRFNLVAGKDGRDSDEICWHGKHYFVNSVDDYSHFGKGFIQAVCVLKPFAGS</sequence>